<dbReference type="WBParaSite" id="nRc.2.0.1.t02512-RA">
    <property type="protein sequence ID" value="nRc.2.0.1.t02512-RA"/>
    <property type="gene ID" value="nRc.2.0.1.g02512"/>
</dbReference>
<evidence type="ECO:0000313" key="2">
    <source>
        <dbReference type="Proteomes" id="UP000887565"/>
    </source>
</evidence>
<keyword evidence="1" id="KW-0812">Transmembrane</keyword>
<keyword evidence="1" id="KW-0472">Membrane</keyword>
<keyword evidence="1" id="KW-1133">Transmembrane helix</keyword>
<organism evidence="2 3">
    <name type="scientific">Romanomermis culicivorax</name>
    <name type="common">Nematode worm</name>
    <dbReference type="NCBI Taxonomy" id="13658"/>
    <lineage>
        <taxon>Eukaryota</taxon>
        <taxon>Metazoa</taxon>
        <taxon>Ecdysozoa</taxon>
        <taxon>Nematoda</taxon>
        <taxon>Enoplea</taxon>
        <taxon>Dorylaimia</taxon>
        <taxon>Mermithida</taxon>
        <taxon>Mermithoidea</taxon>
        <taxon>Mermithidae</taxon>
        <taxon>Romanomermis</taxon>
    </lineage>
</organism>
<feature type="transmembrane region" description="Helical" evidence="1">
    <location>
        <begin position="33"/>
        <end position="52"/>
    </location>
</feature>
<keyword evidence="2" id="KW-1185">Reference proteome</keyword>
<protein>
    <submittedName>
        <fullName evidence="3">Uncharacterized protein</fullName>
    </submittedName>
</protein>
<dbReference type="AlphaFoldDB" id="A0A915HME4"/>
<dbReference type="Proteomes" id="UP000887565">
    <property type="component" value="Unplaced"/>
</dbReference>
<accession>A0A915HME4</accession>
<reference evidence="3" key="1">
    <citation type="submission" date="2022-11" db="UniProtKB">
        <authorList>
            <consortium name="WormBaseParasite"/>
        </authorList>
    </citation>
    <scope>IDENTIFICATION</scope>
</reference>
<evidence type="ECO:0000256" key="1">
    <source>
        <dbReference type="SAM" id="Phobius"/>
    </source>
</evidence>
<sequence>MDICVCATFDKVFIDELFWYGRLLSTTIDGSPLAIRVLVVVGVTAIGANFPVNTSKVFCRNSATTLKCHFLKLSRILERSGILSTLIFSYGSGQLIDVGRNPFLHGADGGVKKKT</sequence>
<evidence type="ECO:0000313" key="3">
    <source>
        <dbReference type="WBParaSite" id="nRc.2.0.1.t02512-RA"/>
    </source>
</evidence>
<name>A0A915HME4_ROMCU</name>
<proteinExistence type="predicted"/>